<dbReference type="PANTHER" id="PTHR30055">
    <property type="entry name" value="HTH-TYPE TRANSCRIPTIONAL REGULATOR RUTR"/>
    <property type="match status" value="1"/>
</dbReference>
<dbReference type="InterPro" id="IPR050109">
    <property type="entry name" value="HTH-type_TetR-like_transc_reg"/>
</dbReference>
<dbReference type="InterPro" id="IPR001647">
    <property type="entry name" value="HTH_TetR"/>
</dbReference>
<keyword evidence="2" id="KW-0805">Transcription regulation</keyword>
<dbReference type="RefSeq" id="WP_076666668.1">
    <property type="nucleotide sequence ID" value="NZ_FTPP01000001.1"/>
</dbReference>
<evidence type="ECO:0000256" key="3">
    <source>
        <dbReference type="ARBA" id="ARBA00023125"/>
    </source>
</evidence>
<evidence type="ECO:0000256" key="2">
    <source>
        <dbReference type="ARBA" id="ARBA00023015"/>
    </source>
</evidence>
<reference evidence="8" key="1">
    <citation type="submission" date="2017-01" db="EMBL/GenBank/DDBJ databases">
        <authorList>
            <person name="Varghese N."/>
            <person name="Submissions S."/>
        </authorList>
    </citation>
    <scope>NUCLEOTIDE SEQUENCE [LARGE SCALE GENOMIC DNA]</scope>
    <source>
        <strain evidence="8">LP100</strain>
    </source>
</reference>
<accession>A0A1R3X1Z6</accession>
<evidence type="ECO:0000313" key="7">
    <source>
        <dbReference type="EMBL" id="SIT83307.1"/>
    </source>
</evidence>
<organism evidence="7 8">
    <name type="scientific">Pontibacter indicus</name>
    <dbReference type="NCBI Taxonomy" id="1317125"/>
    <lineage>
        <taxon>Bacteria</taxon>
        <taxon>Pseudomonadati</taxon>
        <taxon>Bacteroidota</taxon>
        <taxon>Cytophagia</taxon>
        <taxon>Cytophagales</taxon>
        <taxon>Hymenobacteraceae</taxon>
        <taxon>Pontibacter</taxon>
    </lineage>
</organism>
<dbReference type="InterPro" id="IPR023772">
    <property type="entry name" value="DNA-bd_HTH_TetR-type_CS"/>
</dbReference>
<feature type="domain" description="HTH tetR-type" evidence="6">
    <location>
        <begin position="1"/>
        <end position="59"/>
    </location>
</feature>
<dbReference type="InterPro" id="IPR009057">
    <property type="entry name" value="Homeodomain-like_sf"/>
</dbReference>
<dbReference type="Pfam" id="PF13972">
    <property type="entry name" value="TetR"/>
    <property type="match status" value="1"/>
</dbReference>
<name>A0A1R3X1Z6_9BACT</name>
<dbReference type="GO" id="GO:0000976">
    <property type="term" value="F:transcription cis-regulatory region binding"/>
    <property type="evidence" value="ECO:0007669"/>
    <property type="project" value="TreeGrafter"/>
</dbReference>
<dbReference type="InterPro" id="IPR025722">
    <property type="entry name" value="TetR"/>
</dbReference>
<gene>
    <name evidence="7" type="ORF">SAMN05444128_1246</name>
</gene>
<sequence length="212" mass="24615">MKKKIIDQAVAVFNRKGISKTTLRDIARELAISDGHLRYYFKTKEELVHATFSEMEQEISALAAATGATSAFDVQTLVAPLTSVYRIMYRYVFFFSESTAILETFPKVYVAYEQLFQNRRQMFLALFEQYKREGVFEDKVEVHLFPLLFEQVFILSDSWVRYARLPQYGHLSQEEHIKHYVAVTVALLLPYFNADLRAQVSDWLKQAGSMPS</sequence>
<evidence type="ECO:0000313" key="8">
    <source>
        <dbReference type="Proteomes" id="UP000187181"/>
    </source>
</evidence>
<dbReference type="Pfam" id="PF00440">
    <property type="entry name" value="TetR_N"/>
    <property type="match status" value="1"/>
</dbReference>
<evidence type="ECO:0000259" key="6">
    <source>
        <dbReference type="PROSITE" id="PS50977"/>
    </source>
</evidence>
<dbReference type="PRINTS" id="PR00455">
    <property type="entry name" value="HTHTETR"/>
</dbReference>
<dbReference type="PROSITE" id="PS01081">
    <property type="entry name" value="HTH_TETR_1"/>
    <property type="match status" value="1"/>
</dbReference>
<dbReference type="STRING" id="1317125.SAMN05444128_1246"/>
<dbReference type="PROSITE" id="PS50977">
    <property type="entry name" value="HTH_TETR_2"/>
    <property type="match status" value="1"/>
</dbReference>
<protein>
    <submittedName>
        <fullName evidence="7">Transcriptional regulator, TetR family</fullName>
    </submittedName>
</protein>
<dbReference type="EMBL" id="FTPP01000001">
    <property type="protein sequence ID" value="SIT83307.1"/>
    <property type="molecule type" value="Genomic_DNA"/>
</dbReference>
<evidence type="ECO:0000256" key="1">
    <source>
        <dbReference type="ARBA" id="ARBA00022491"/>
    </source>
</evidence>
<dbReference type="PANTHER" id="PTHR30055:SF175">
    <property type="entry name" value="HTH-TYPE TRANSCRIPTIONAL REPRESSOR KSTR2"/>
    <property type="match status" value="1"/>
</dbReference>
<dbReference type="SUPFAM" id="SSF46689">
    <property type="entry name" value="Homeodomain-like"/>
    <property type="match status" value="1"/>
</dbReference>
<dbReference type="OrthoDB" id="9789566at2"/>
<keyword evidence="4" id="KW-0804">Transcription</keyword>
<feature type="DNA-binding region" description="H-T-H motif" evidence="5">
    <location>
        <begin position="22"/>
        <end position="41"/>
    </location>
</feature>
<dbReference type="Proteomes" id="UP000187181">
    <property type="component" value="Unassembled WGS sequence"/>
</dbReference>
<evidence type="ECO:0000256" key="5">
    <source>
        <dbReference type="PROSITE-ProRule" id="PRU00335"/>
    </source>
</evidence>
<dbReference type="AlphaFoldDB" id="A0A1R3X1Z6"/>
<evidence type="ECO:0000256" key="4">
    <source>
        <dbReference type="ARBA" id="ARBA00023163"/>
    </source>
</evidence>
<keyword evidence="8" id="KW-1185">Reference proteome</keyword>
<keyword evidence="1" id="KW-0678">Repressor</keyword>
<dbReference type="Gene3D" id="1.10.357.10">
    <property type="entry name" value="Tetracycline Repressor, domain 2"/>
    <property type="match status" value="1"/>
</dbReference>
<proteinExistence type="predicted"/>
<dbReference type="GO" id="GO:0003700">
    <property type="term" value="F:DNA-binding transcription factor activity"/>
    <property type="evidence" value="ECO:0007669"/>
    <property type="project" value="TreeGrafter"/>
</dbReference>
<keyword evidence="3 5" id="KW-0238">DNA-binding</keyword>